<dbReference type="EMBL" id="JBIUWZ010000055">
    <property type="protein sequence ID" value="MFJ2681440.1"/>
    <property type="molecule type" value="Genomic_DNA"/>
</dbReference>
<evidence type="ECO:0000313" key="3">
    <source>
        <dbReference type="Proteomes" id="UP001617213"/>
    </source>
</evidence>
<keyword evidence="3" id="KW-1185">Reference proteome</keyword>
<name>A0ABW8E6G7_9PSED</name>
<sequence>MDDLLASPDERTLKRQYAKLLKVTRPDDDPVAFQRLREAYERALQRLRDGDSLVAHALPPAAYEQAMALLAEFDDWKVDECWARAVAQGCAADFEQLLFQRCVNAPDRHLPLLTWGVEKRQWLTPWQQINSGGFPHQRLVHALKGALYDDLEKYLADAQPQAFFERLERACRQGWLVDLTHHQALQVQVLHLFTVQESWSPTLLQQVCQLFAWDAGAAVPIDQAQWQALVRRSEQHVWLNALRDQAQQPGAAALFLMCAKPAQQAQLAATFGEADWQACEQLSAAFSTRFPDLLGLFPNHNPWFWQALVGYRPTRHGLKRATAVLATCLALGSLSSRFALGPTLLMLPLYLLGGWLMARVGQWLLTYWTVMAESLQDLDQRVSRWCVRRKWIPDRRYRVIRNGGPLVALGFVVWQWLGWLGLATYAVTGLIGVLQPARWAPAEYEYRWRRPLQAIYRIAGLSALQWLFCAVMVAVIAYIQLELPGTALTRGAWR</sequence>
<organism evidence="2 3">
    <name type="scientific">Pseudomonas sivasensis</name>
    <dbReference type="NCBI Taxonomy" id="1880678"/>
    <lineage>
        <taxon>Bacteria</taxon>
        <taxon>Pseudomonadati</taxon>
        <taxon>Pseudomonadota</taxon>
        <taxon>Gammaproteobacteria</taxon>
        <taxon>Pseudomonadales</taxon>
        <taxon>Pseudomonadaceae</taxon>
        <taxon>Pseudomonas</taxon>
    </lineage>
</organism>
<keyword evidence="1" id="KW-0812">Transmembrane</keyword>
<keyword evidence="1" id="KW-1133">Transmembrane helix</keyword>
<comment type="caution">
    <text evidence="2">The sequence shown here is derived from an EMBL/GenBank/DDBJ whole genome shotgun (WGS) entry which is preliminary data.</text>
</comment>
<feature type="transmembrane region" description="Helical" evidence="1">
    <location>
        <begin position="454"/>
        <end position="479"/>
    </location>
</feature>
<proteinExistence type="predicted"/>
<evidence type="ECO:0008006" key="4">
    <source>
        <dbReference type="Google" id="ProtNLM"/>
    </source>
</evidence>
<reference evidence="2 3" key="1">
    <citation type="submission" date="2024-10" db="EMBL/GenBank/DDBJ databases">
        <title>The Natural Products Discovery Center: Release of the First 8490 Sequenced Strains for Exploring Actinobacteria Biosynthetic Diversity.</title>
        <authorList>
            <person name="Kalkreuter E."/>
            <person name="Kautsar S.A."/>
            <person name="Yang D."/>
            <person name="Bader C.D."/>
            <person name="Teijaro C.N."/>
            <person name="Fluegel L."/>
            <person name="Davis C.M."/>
            <person name="Simpson J.R."/>
            <person name="Lauterbach L."/>
            <person name="Steele A.D."/>
            <person name="Gui C."/>
            <person name="Meng S."/>
            <person name="Li G."/>
            <person name="Viehrig K."/>
            <person name="Ye F."/>
            <person name="Su P."/>
            <person name="Kiefer A.F."/>
            <person name="Nichols A."/>
            <person name="Cepeda A.J."/>
            <person name="Yan W."/>
            <person name="Fan B."/>
            <person name="Jiang Y."/>
            <person name="Adhikari A."/>
            <person name="Zheng C.-J."/>
            <person name="Schuster L."/>
            <person name="Cowan T.M."/>
            <person name="Smanski M.J."/>
            <person name="Chevrette M.G."/>
            <person name="De Carvalho L.P.S."/>
            <person name="Shen B."/>
        </authorList>
    </citation>
    <scope>NUCLEOTIDE SEQUENCE [LARGE SCALE GENOMIC DNA]</scope>
    <source>
        <strain evidence="2 3">NPDC087581</strain>
    </source>
</reference>
<protein>
    <recommendedName>
        <fullName evidence="4">J domain-containing protein</fullName>
    </recommendedName>
</protein>
<dbReference type="RefSeq" id="WP_401384086.1">
    <property type="nucleotide sequence ID" value="NZ_JBIUWZ010000055.1"/>
</dbReference>
<gene>
    <name evidence="2" type="ORF">ACIOWJ_25565</name>
</gene>
<evidence type="ECO:0000256" key="1">
    <source>
        <dbReference type="SAM" id="Phobius"/>
    </source>
</evidence>
<evidence type="ECO:0000313" key="2">
    <source>
        <dbReference type="EMBL" id="MFJ2681440.1"/>
    </source>
</evidence>
<dbReference type="Proteomes" id="UP001617213">
    <property type="component" value="Unassembled WGS sequence"/>
</dbReference>
<accession>A0ABW8E6G7</accession>
<feature type="transmembrane region" description="Helical" evidence="1">
    <location>
        <begin position="423"/>
        <end position="442"/>
    </location>
</feature>
<keyword evidence="1" id="KW-0472">Membrane</keyword>